<evidence type="ECO:0000313" key="5">
    <source>
        <dbReference type="Proteomes" id="UP000092596"/>
    </source>
</evidence>
<reference evidence="3 5" key="1">
    <citation type="submission" date="2015-06" db="EMBL/GenBank/DDBJ databases">
        <title>Investigation of pathophysiology for high-risk pregnancy and development of treatment modality based on it.</title>
        <authorList>
            <person name="Kim B.-C."/>
            <person name="Lim S."/>
        </authorList>
    </citation>
    <scope>NUCLEOTIDE SEQUENCE [LARGE SCALE GENOMIC DNA]</scope>
    <source>
        <strain evidence="3 5">AD1-86</strain>
    </source>
</reference>
<dbReference type="STRING" id="1630135.DAD186_17050"/>
<evidence type="ECO:0000256" key="2">
    <source>
        <dbReference type="SAM" id="Phobius"/>
    </source>
</evidence>
<feature type="transmembrane region" description="Helical" evidence="2">
    <location>
        <begin position="34"/>
        <end position="53"/>
    </location>
</feature>
<feature type="transmembrane region" description="Helical" evidence="2">
    <location>
        <begin position="7"/>
        <end position="28"/>
    </location>
</feature>
<keyword evidence="2" id="KW-0812">Transmembrane</keyword>
<evidence type="ECO:0000313" key="3">
    <source>
        <dbReference type="EMBL" id="ANP28255.1"/>
    </source>
</evidence>
<dbReference type="EMBL" id="CP044108">
    <property type="protein sequence ID" value="QEU11369.1"/>
    <property type="molecule type" value="Genomic_DNA"/>
</dbReference>
<keyword evidence="2" id="KW-0472">Membrane</keyword>
<sequence length="74" mass="7810">MRRDSTTFALGIFLVAMTAFLALVLILGGAIPSWVTAAGIIVILCVCMLLSSFDRPRPSGSDSDHESEPDAPTS</sequence>
<keyword evidence="6" id="KW-1185">Reference proteome</keyword>
<dbReference type="Proteomes" id="UP000092596">
    <property type="component" value="Chromosome"/>
</dbReference>
<gene>
    <name evidence="3" type="ORF">DAD186_17050</name>
    <name evidence="4" type="ORF">FOB48_03010</name>
</gene>
<organism evidence="3 5">
    <name type="scientific">Dermabacter vaginalis</name>
    <dbReference type="NCBI Taxonomy" id="1630135"/>
    <lineage>
        <taxon>Bacteria</taxon>
        <taxon>Bacillati</taxon>
        <taxon>Actinomycetota</taxon>
        <taxon>Actinomycetes</taxon>
        <taxon>Micrococcales</taxon>
        <taxon>Dermabacteraceae</taxon>
        <taxon>Dermabacter</taxon>
    </lineage>
</organism>
<name>A0A1B0ZJQ9_9MICO</name>
<dbReference type="Proteomes" id="UP000323865">
    <property type="component" value="Chromosome"/>
</dbReference>
<dbReference type="EMBL" id="CP012117">
    <property type="protein sequence ID" value="ANP28255.1"/>
    <property type="molecule type" value="Genomic_DNA"/>
</dbReference>
<evidence type="ECO:0000256" key="1">
    <source>
        <dbReference type="SAM" id="MobiDB-lite"/>
    </source>
</evidence>
<proteinExistence type="predicted"/>
<feature type="compositionally biased region" description="Basic and acidic residues" evidence="1">
    <location>
        <begin position="55"/>
        <end position="68"/>
    </location>
</feature>
<dbReference type="AlphaFoldDB" id="A0A1B0ZJQ9"/>
<accession>A0A1B0ZJQ9</accession>
<evidence type="ECO:0000313" key="4">
    <source>
        <dbReference type="EMBL" id="QEU11369.1"/>
    </source>
</evidence>
<dbReference type="KEGG" id="dva:DAD186_17050"/>
<dbReference type="RefSeq" id="WP_065248275.1">
    <property type="nucleotide sequence ID" value="NZ_CP012117.1"/>
</dbReference>
<feature type="region of interest" description="Disordered" evidence="1">
    <location>
        <begin position="55"/>
        <end position="74"/>
    </location>
</feature>
<protein>
    <submittedName>
        <fullName evidence="3">Uncharacterized protein</fullName>
    </submittedName>
</protein>
<evidence type="ECO:0000313" key="6">
    <source>
        <dbReference type="Proteomes" id="UP000323865"/>
    </source>
</evidence>
<keyword evidence="2" id="KW-1133">Transmembrane helix</keyword>
<reference evidence="4 6" key="2">
    <citation type="submission" date="2019-09" db="EMBL/GenBank/DDBJ databases">
        <title>FDA dAtabase for Regulatory Grade micrObial Sequences (FDA-ARGOS): Supporting development and validation of Infectious Disease Dx tests.</title>
        <authorList>
            <person name="Sciortino C."/>
            <person name="Tallon L."/>
            <person name="Sadzewicz L."/>
            <person name="Vavikolanu K."/>
            <person name="Mehta A."/>
            <person name="Aluvathingal J."/>
            <person name="Nadendla S."/>
            <person name="Nandy P."/>
            <person name="Geyer C."/>
            <person name="Yan Y."/>
            <person name="Sichtig H."/>
        </authorList>
    </citation>
    <scope>NUCLEOTIDE SEQUENCE [LARGE SCALE GENOMIC DNA]</scope>
    <source>
        <strain evidence="4 6">FDAARGOS_640</strain>
    </source>
</reference>